<keyword evidence="2" id="KW-1133">Transmembrane helix</keyword>
<dbReference type="RefSeq" id="WP_131014109.1">
    <property type="nucleotide sequence ID" value="NZ_SIRE01000010.1"/>
</dbReference>
<evidence type="ECO:0000313" key="3">
    <source>
        <dbReference type="EMBL" id="TBL78126.1"/>
    </source>
</evidence>
<proteinExistence type="predicted"/>
<evidence type="ECO:0000256" key="1">
    <source>
        <dbReference type="SAM" id="MobiDB-lite"/>
    </source>
</evidence>
<organism evidence="3 4">
    <name type="scientific">Paenibacillus thalictri</name>
    <dbReference type="NCBI Taxonomy" id="2527873"/>
    <lineage>
        <taxon>Bacteria</taxon>
        <taxon>Bacillati</taxon>
        <taxon>Bacillota</taxon>
        <taxon>Bacilli</taxon>
        <taxon>Bacillales</taxon>
        <taxon>Paenibacillaceae</taxon>
        <taxon>Paenibacillus</taxon>
    </lineage>
</organism>
<accession>A0A4Q9DRY7</accession>
<dbReference type="EMBL" id="SIRE01000010">
    <property type="protein sequence ID" value="TBL78126.1"/>
    <property type="molecule type" value="Genomic_DNA"/>
</dbReference>
<sequence length="150" mass="16624">MLYTIIAVVVVAIIFLVVYNMRAAKKGNSQANMARKPTADAEPKMDKVQAESVQVKPEQGEPVLQAEPSQPDRTETASGGEMTAQESGPNRQQAVKGYKKHNDNQYRQALRQFSTQEESVGKEDASIPEAPVMNKDDDFREALRSISKQD</sequence>
<comment type="caution">
    <text evidence="3">The sequence shown here is derived from an EMBL/GenBank/DDBJ whole genome shotgun (WGS) entry which is preliminary data.</text>
</comment>
<keyword evidence="2" id="KW-0812">Transmembrane</keyword>
<name>A0A4Q9DRY7_9BACL</name>
<gene>
    <name evidence="3" type="ORF">EYB31_14675</name>
</gene>
<feature type="compositionally biased region" description="Polar residues" evidence="1">
    <location>
        <begin position="105"/>
        <end position="118"/>
    </location>
</feature>
<protein>
    <submittedName>
        <fullName evidence="3">Uncharacterized protein</fullName>
    </submittedName>
</protein>
<reference evidence="3 4" key="1">
    <citation type="submission" date="2019-02" db="EMBL/GenBank/DDBJ databases">
        <title>Paenibacillus sp. nov., isolated from surface-sterilized tissue of Thalictrum simplex L.</title>
        <authorList>
            <person name="Tuo L."/>
        </authorList>
    </citation>
    <scope>NUCLEOTIDE SEQUENCE [LARGE SCALE GENOMIC DNA]</scope>
    <source>
        <strain evidence="3 4">N2SHLJ1</strain>
    </source>
</reference>
<keyword evidence="2" id="KW-0472">Membrane</keyword>
<feature type="transmembrane region" description="Helical" evidence="2">
    <location>
        <begin position="6"/>
        <end position="24"/>
    </location>
</feature>
<dbReference type="AlphaFoldDB" id="A0A4Q9DRY7"/>
<evidence type="ECO:0000313" key="4">
    <source>
        <dbReference type="Proteomes" id="UP000293142"/>
    </source>
</evidence>
<keyword evidence="4" id="KW-1185">Reference proteome</keyword>
<evidence type="ECO:0000256" key="2">
    <source>
        <dbReference type="SAM" id="Phobius"/>
    </source>
</evidence>
<feature type="compositionally biased region" description="Polar residues" evidence="1">
    <location>
        <begin position="84"/>
        <end position="93"/>
    </location>
</feature>
<feature type="compositionally biased region" description="Basic and acidic residues" evidence="1">
    <location>
        <begin position="37"/>
        <end position="49"/>
    </location>
</feature>
<feature type="region of interest" description="Disordered" evidence="1">
    <location>
        <begin position="27"/>
        <end position="138"/>
    </location>
</feature>
<dbReference type="Proteomes" id="UP000293142">
    <property type="component" value="Unassembled WGS sequence"/>
</dbReference>